<organism evidence="2 3">
    <name type="scientific">Fluviicola taffensis (strain DSM 16823 / NCIMB 13979 / RW262)</name>
    <dbReference type="NCBI Taxonomy" id="755732"/>
    <lineage>
        <taxon>Bacteria</taxon>
        <taxon>Pseudomonadati</taxon>
        <taxon>Bacteroidota</taxon>
        <taxon>Flavobacteriia</taxon>
        <taxon>Flavobacteriales</taxon>
        <taxon>Crocinitomicaceae</taxon>
        <taxon>Fluviicola</taxon>
    </lineage>
</organism>
<dbReference type="KEGG" id="fte:Fluta_2643"/>
<reference evidence="3" key="2">
    <citation type="submission" date="2011-02" db="EMBL/GenBank/DDBJ databases">
        <title>The complete genome of Fluviicola taffensis DSM 16823.</title>
        <authorList>
            <consortium name="US DOE Joint Genome Institute (JGI-PGF)"/>
            <person name="Lucas S."/>
            <person name="Copeland A."/>
            <person name="Lapidus A."/>
            <person name="Bruce D."/>
            <person name="Goodwin L."/>
            <person name="Pitluck S."/>
            <person name="Kyrpides N."/>
            <person name="Mavromatis K."/>
            <person name="Ivanova N."/>
            <person name="Mikhailova N."/>
            <person name="Pagani I."/>
            <person name="Chertkov O."/>
            <person name="Detter J.C."/>
            <person name="Han C."/>
            <person name="Tapia R."/>
            <person name="Land M."/>
            <person name="Hauser L."/>
            <person name="Markowitz V."/>
            <person name="Cheng J.-F."/>
            <person name="Hugenholtz P."/>
            <person name="Woyke T."/>
            <person name="Wu D."/>
            <person name="Tindall B."/>
            <person name="Pomrenke H.G."/>
            <person name="Brambilla E."/>
            <person name="Klenk H.-P."/>
            <person name="Eisen J.A."/>
        </authorList>
    </citation>
    <scope>NUCLEOTIDE SEQUENCE [LARGE SCALE GENOMIC DNA]</scope>
    <source>
        <strain evidence="3">DSM 16823 / RW262 / RW262</strain>
    </source>
</reference>
<dbReference type="Gene3D" id="3.40.1580.10">
    <property type="entry name" value="SMI1/KNR4-like"/>
    <property type="match status" value="1"/>
</dbReference>
<evidence type="ECO:0000313" key="2">
    <source>
        <dbReference type="EMBL" id="AEA44625.1"/>
    </source>
</evidence>
<feature type="domain" description="Knr4/Smi1-like" evidence="1">
    <location>
        <begin position="37"/>
        <end position="112"/>
    </location>
</feature>
<dbReference type="Proteomes" id="UP000007463">
    <property type="component" value="Chromosome"/>
</dbReference>
<dbReference type="STRING" id="755732.Fluta_2643"/>
<dbReference type="OrthoDB" id="264195at2"/>
<dbReference type="InterPro" id="IPR018958">
    <property type="entry name" value="Knr4/Smi1-like_dom"/>
</dbReference>
<gene>
    <name evidence="2" type="ordered locus">Fluta_2643</name>
</gene>
<dbReference type="HOGENOM" id="CLU_074221_1_0_10"/>
<protein>
    <submittedName>
        <fullName evidence="2">Cell wall assembly/cell proliferation coordinating protein, KNR4</fullName>
    </submittedName>
</protein>
<dbReference type="EMBL" id="CP002542">
    <property type="protein sequence ID" value="AEA44625.1"/>
    <property type="molecule type" value="Genomic_DNA"/>
</dbReference>
<dbReference type="Pfam" id="PF09346">
    <property type="entry name" value="SMI1_KNR4"/>
    <property type="match status" value="1"/>
</dbReference>
<reference evidence="2 3" key="1">
    <citation type="journal article" date="2011" name="Stand. Genomic Sci.">
        <title>Complete genome sequence of the gliding freshwater bacterium Fluviicola taffensis type strain (RW262).</title>
        <authorList>
            <person name="Woyke T."/>
            <person name="Chertkov O."/>
            <person name="Lapidus A."/>
            <person name="Nolan M."/>
            <person name="Lucas S."/>
            <person name="Del Rio T.G."/>
            <person name="Tice H."/>
            <person name="Cheng J.F."/>
            <person name="Tapia R."/>
            <person name="Han C."/>
            <person name="Goodwin L."/>
            <person name="Pitluck S."/>
            <person name="Liolios K."/>
            <person name="Pagani I."/>
            <person name="Ivanova N."/>
            <person name="Huntemann M."/>
            <person name="Mavromatis K."/>
            <person name="Mikhailova N."/>
            <person name="Pati A."/>
            <person name="Chen A."/>
            <person name="Palaniappan K."/>
            <person name="Land M."/>
            <person name="Hauser L."/>
            <person name="Brambilla E.M."/>
            <person name="Rohde M."/>
            <person name="Mwirichia R."/>
            <person name="Sikorski J."/>
            <person name="Tindall B.J."/>
            <person name="Goker M."/>
            <person name="Bristow J."/>
            <person name="Eisen J.A."/>
            <person name="Markowitz V."/>
            <person name="Hugenholtz P."/>
            <person name="Klenk H.P."/>
            <person name="Kyrpides N.C."/>
        </authorList>
    </citation>
    <scope>NUCLEOTIDE SEQUENCE [LARGE SCALE GENOMIC DNA]</scope>
    <source>
        <strain evidence="3">DSM 16823 / RW262 / RW262</strain>
    </source>
</reference>
<accession>F2IFE0</accession>
<evidence type="ECO:0000259" key="1">
    <source>
        <dbReference type="SMART" id="SM00860"/>
    </source>
</evidence>
<dbReference type="InterPro" id="IPR037883">
    <property type="entry name" value="Knr4/Smi1-like_sf"/>
</dbReference>
<keyword evidence="3" id="KW-1185">Reference proteome</keyword>
<sequence length="176" mass="20849">MDWKKFKQRSEKKFRKIPLYFNCYGFQIQPGTKWNPGLNEFEIKSLEELFGFTFPDDYKSMLLTINGFDRDGISIDPDGEIEDEFERIIYIYPQDYERTKWLTEEIFEFINYTKEPLSKAGFDTNQIVGFVPLYGHRALVVFQDTSLSPVVSVHQGTDVIVYGNSLLEYWEKEFEL</sequence>
<name>F2IFE0_FLUTR</name>
<dbReference type="SUPFAM" id="SSF160631">
    <property type="entry name" value="SMI1/KNR4-like"/>
    <property type="match status" value="2"/>
</dbReference>
<dbReference type="eggNOG" id="ENOG5033MMR">
    <property type="taxonomic scope" value="Bacteria"/>
</dbReference>
<evidence type="ECO:0000313" key="3">
    <source>
        <dbReference type="Proteomes" id="UP000007463"/>
    </source>
</evidence>
<dbReference type="AlphaFoldDB" id="F2IFE0"/>
<proteinExistence type="predicted"/>
<dbReference type="RefSeq" id="WP_013687395.1">
    <property type="nucleotide sequence ID" value="NC_015321.1"/>
</dbReference>
<dbReference type="SMART" id="SM00860">
    <property type="entry name" value="SMI1_KNR4"/>
    <property type="match status" value="1"/>
</dbReference>